<dbReference type="EMBL" id="BPLQ01001757">
    <property type="protein sequence ID" value="GIX85041.1"/>
    <property type="molecule type" value="Genomic_DNA"/>
</dbReference>
<gene>
    <name evidence="1" type="ORF">CDAR_93711</name>
</gene>
<keyword evidence="2" id="KW-1185">Reference proteome</keyword>
<name>A0AAV4NM72_9ARAC</name>
<proteinExistence type="predicted"/>
<reference evidence="1 2" key="1">
    <citation type="submission" date="2021-06" db="EMBL/GenBank/DDBJ databases">
        <title>Caerostris darwini draft genome.</title>
        <authorList>
            <person name="Kono N."/>
            <person name="Arakawa K."/>
        </authorList>
    </citation>
    <scope>NUCLEOTIDE SEQUENCE [LARGE SCALE GENOMIC DNA]</scope>
</reference>
<sequence length="139" mass="15798">MTNGAVESAAVPLVVLRSLGEEKRKSRELWEAPGGSLEGIKASGPRSRTVPNLGCWRNAILFRKSAHRGWSPGRDRTQLPRSFGSLLFSFGAERGRPFFFFFLLMRLHHGRRICLDLFLSCFRFNSFFIRSESVEKTSC</sequence>
<organism evidence="1 2">
    <name type="scientific">Caerostris darwini</name>
    <dbReference type="NCBI Taxonomy" id="1538125"/>
    <lineage>
        <taxon>Eukaryota</taxon>
        <taxon>Metazoa</taxon>
        <taxon>Ecdysozoa</taxon>
        <taxon>Arthropoda</taxon>
        <taxon>Chelicerata</taxon>
        <taxon>Arachnida</taxon>
        <taxon>Araneae</taxon>
        <taxon>Araneomorphae</taxon>
        <taxon>Entelegynae</taxon>
        <taxon>Araneoidea</taxon>
        <taxon>Araneidae</taxon>
        <taxon>Caerostris</taxon>
    </lineage>
</organism>
<comment type="caution">
    <text evidence="1">The sequence shown here is derived from an EMBL/GenBank/DDBJ whole genome shotgun (WGS) entry which is preliminary data.</text>
</comment>
<dbReference type="AlphaFoldDB" id="A0AAV4NM72"/>
<dbReference type="Proteomes" id="UP001054837">
    <property type="component" value="Unassembled WGS sequence"/>
</dbReference>
<accession>A0AAV4NM72</accession>
<evidence type="ECO:0000313" key="1">
    <source>
        <dbReference type="EMBL" id="GIX85041.1"/>
    </source>
</evidence>
<protein>
    <submittedName>
        <fullName evidence="1">Uncharacterized protein</fullName>
    </submittedName>
</protein>
<evidence type="ECO:0000313" key="2">
    <source>
        <dbReference type="Proteomes" id="UP001054837"/>
    </source>
</evidence>